<dbReference type="AlphaFoldDB" id="A0A0K0G5P9"/>
<evidence type="ECO:0000313" key="1">
    <source>
        <dbReference type="Proteomes" id="UP000035680"/>
    </source>
</evidence>
<reference evidence="2" key="2">
    <citation type="submission" date="2015-08" db="UniProtKB">
        <authorList>
            <consortium name="WormBaseParasite"/>
        </authorList>
    </citation>
    <scope>IDENTIFICATION</scope>
</reference>
<keyword evidence="1" id="KW-1185">Reference proteome</keyword>
<evidence type="ECO:0000313" key="2">
    <source>
        <dbReference type="WBParaSite" id="SVE_2007100.1"/>
    </source>
</evidence>
<organism evidence="1 2">
    <name type="scientific">Strongyloides venezuelensis</name>
    <name type="common">Threadworm</name>
    <dbReference type="NCBI Taxonomy" id="75913"/>
    <lineage>
        <taxon>Eukaryota</taxon>
        <taxon>Metazoa</taxon>
        <taxon>Ecdysozoa</taxon>
        <taxon>Nematoda</taxon>
        <taxon>Chromadorea</taxon>
        <taxon>Rhabditida</taxon>
        <taxon>Tylenchina</taxon>
        <taxon>Panagrolaimomorpha</taxon>
        <taxon>Strongyloidoidea</taxon>
        <taxon>Strongyloididae</taxon>
        <taxon>Strongyloides</taxon>
    </lineage>
</organism>
<sequence>MNKLSSNVDYQFCNRKVKKSKYWDHLKDTHKYADDRYLKVIVCPVFECKTKEKTIFIFKNTSLRPAFGRSV</sequence>
<reference evidence="1" key="1">
    <citation type="submission" date="2014-07" db="EMBL/GenBank/DDBJ databases">
        <authorList>
            <person name="Martin A.A"/>
            <person name="De Silva N."/>
        </authorList>
    </citation>
    <scope>NUCLEOTIDE SEQUENCE</scope>
</reference>
<accession>A0A0K0G5P9</accession>
<dbReference type="Proteomes" id="UP000035680">
    <property type="component" value="Unassembled WGS sequence"/>
</dbReference>
<dbReference type="WBParaSite" id="SVE_2007100.1">
    <property type="protein sequence ID" value="SVE_2007100.1"/>
    <property type="gene ID" value="SVE_2007100"/>
</dbReference>
<protein>
    <submittedName>
        <fullName evidence="2">FLYWCH-type domain-containing protein</fullName>
    </submittedName>
</protein>
<proteinExistence type="predicted"/>
<name>A0A0K0G5P9_STRVS</name>